<proteinExistence type="inferred from homology"/>
<dbReference type="CDD" id="cd00326">
    <property type="entry name" value="alpha_CA"/>
    <property type="match status" value="1"/>
</dbReference>
<name>A0AAN5HZA4_9BILA</name>
<protein>
    <recommendedName>
        <fullName evidence="2">Alpha-carbonic anhydrase domain-containing protein</fullName>
    </recommendedName>
</protein>
<feature type="domain" description="Alpha-carbonic anhydrase" evidence="2">
    <location>
        <begin position="1"/>
        <end position="243"/>
    </location>
</feature>
<dbReference type="InterPro" id="IPR023561">
    <property type="entry name" value="Carbonic_anhydrase_a-class"/>
</dbReference>
<dbReference type="SMART" id="SM01057">
    <property type="entry name" value="Carb_anhydrase"/>
    <property type="match status" value="1"/>
</dbReference>
<dbReference type="GO" id="GO:0004089">
    <property type="term" value="F:carbonate dehydratase activity"/>
    <property type="evidence" value="ECO:0007669"/>
    <property type="project" value="InterPro"/>
</dbReference>
<dbReference type="PANTHER" id="PTHR18952:SF124">
    <property type="entry name" value="CARBONIC ANHYDRASE 7"/>
    <property type="match status" value="1"/>
</dbReference>
<keyword evidence="4" id="KW-1185">Reference proteome</keyword>
<dbReference type="PANTHER" id="PTHR18952">
    <property type="entry name" value="CARBONIC ANHYDRASE"/>
    <property type="match status" value="1"/>
</dbReference>
<dbReference type="EMBL" id="BTRK01000004">
    <property type="protein sequence ID" value="GMR46287.1"/>
    <property type="molecule type" value="Genomic_DNA"/>
</dbReference>
<accession>A0AAN5HZA4</accession>
<sequence>FPLLSDVMMTRQSPIDIRSEHLHEDTDHCQIESVKIDYVVGDCKTVSCSPMGWKVAVGEDCSSFFAARHLPAKYRLEQFHAHWSEAGSEGSEHILNGKPLSGEVHFVFYNTEYGSFENSLAKHDGIAVIGVFIKEGEHNDHYQPMVEAIRMAAETGIDQEMPRFFHIRQLLPPLDERDFVTYEGSLTTPPFTEAVIWTILTHPVEIGHDQLNVFRKIVSKNYRDTQDLCDRRVCVTRAEAVKH</sequence>
<dbReference type="Gene3D" id="3.10.200.10">
    <property type="entry name" value="Alpha carbonic anhydrase"/>
    <property type="match status" value="1"/>
</dbReference>
<evidence type="ECO:0000313" key="3">
    <source>
        <dbReference type="EMBL" id="GMR46287.1"/>
    </source>
</evidence>
<dbReference type="GO" id="GO:0008270">
    <property type="term" value="F:zinc ion binding"/>
    <property type="evidence" value="ECO:0007669"/>
    <property type="project" value="InterPro"/>
</dbReference>
<dbReference type="SUPFAM" id="SSF51069">
    <property type="entry name" value="Carbonic anhydrase"/>
    <property type="match status" value="1"/>
</dbReference>
<dbReference type="Proteomes" id="UP001328107">
    <property type="component" value="Unassembled WGS sequence"/>
</dbReference>
<evidence type="ECO:0000313" key="4">
    <source>
        <dbReference type="Proteomes" id="UP001328107"/>
    </source>
</evidence>
<feature type="non-terminal residue" evidence="3">
    <location>
        <position position="1"/>
    </location>
</feature>
<evidence type="ECO:0000259" key="2">
    <source>
        <dbReference type="PROSITE" id="PS51144"/>
    </source>
</evidence>
<dbReference type="InterPro" id="IPR036398">
    <property type="entry name" value="CA_dom_sf"/>
</dbReference>
<evidence type="ECO:0000256" key="1">
    <source>
        <dbReference type="ARBA" id="ARBA00010718"/>
    </source>
</evidence>
<gene>
    <name evidence="3" type="ORF">PMAYCL1PPCAC_16482</name>
</gene>
<dbReference type="InterPro" id="IPR001148">
    <property type="entry name" value="CA_dom"/>
</dbReference>
<dbReference type="AlphaFoldDB" id="A0AAN5HZA4"/>
<reference evidence="4" key="1">
    <citation type="submission" date="2022-10" db="EMBL/GenBank/DDBJ databases">
        <title>Genome assembly of Pristionchus species.</title>
        <authorList>
            <person name="Yoshida K."/>
            <person name="Sommer R.J."/>
        </authorList>
    </citation>
    <scope>NUCLEOTIDE SEQUENCE [LARGE SCALE GENOMIC DNA]</scope>
    <source>
        <strain evidence="4">RS5460</strain>
    </source>
</reference>
<dbReference type="Pfam" id="PF00194">
    <property type="entry name" value="Carb_anhydrase"/>
    <property type="match status" value="1"/>
</dbReference>
<comment type="similarity">
    <text evidence="1">Belongs to the alpha-carbonic anhydrase family.</text>
</comment>
<comment type="caution">
    <text evidence="3">The sequence shown here is derived from an EMBL/GenBank/DDBJ whole genome shotgun (WGS) entry which is preliminary data.</text>
</comment>
<dbReference type="PROSITE" id="PS51144">
    <property type="entry name" value="ALPHA_CA_2"/>
    <property type="match status" value="1"/>
</dbReference>
<dbReference type="GO" id="GO:0005737">
    <property type="term" value="C:cytoplasm"/>
    <property type="evidence" value="ECO:0007669"/>
    <property type="project" value="TreeGrafter"/>
</dbReference>
<organism evidence="3 4">
    <name type="scientific">Pristionchus mayeri</name>
    <dbReference type="NCBI Taxonomy" id="1317129"/>
    <lineage>
        <taxon>Eukaryota</taxon>
        <taxon>Metazoa</taxon>
        <taxon>Ecdysozoa</taxon>
        <taxon>Nematoda</taxon>
        <taxon>Chromadorea</taxon>
        <taxon>Rhabditida</taxon>
        <taxon>Rhabditina</taxon>
        <taxon>Diplogasteromorpha</taxon>
        <taxon>Diplogasteroidea</taxon>
        <taxon>Neodiplogasteridae</taxon>
        <taxon>Pristionchus</taxon>
    </lineage>
</organism>